<reference evidence="1 2" key="1">
    <citation type="submission" date="2021-01" db="EMBL/GenBank/DDBJ databases">
        <title>Roseomonas sp. nov, a bacterium isolated from an oil production mixture in Yumen Oilfield.</title>
        <authorList>
            <person name="Wu D."/>
        </authorList>
    </citation>
    <scope>NUCLEOTIDE SEQUENCE [LARGE SCALE GENOMIC DNA]</scope>
    <source>
        <strain evidence="1 2">ROY-5-3</strain>
    </source>
</reference>
<dbReference type="InterPro" id="IPR032258">
    <property type="entry name" value="DUF5061"/>
</dbReference>
<keyword evidence="2" id="KW-1185">Reference proteome</keyword>
<accession>A0ABS6H1R6</accession>
<evidence type="ECO:0000313" key="1">
    <source>
        <dbReference type="EMBL" id="MBU8542596.1"/>
    </source>
</evidence>
<protein>
    <recommendedName>
        <fullName evidence="3">Common-antigen outer membrane protein</fullName>
    </recommendedName>
</protein>
<dbReference type="Pfam" id="PF16587">
    <property type="entry name" value="DUF5061"/>
    <property type="match status" value="1"/>
</dbReference>
<sequence>MGCARSGDRAFSNAAVTARPAVVSTDPVVIFASQAQPGASTRLALADGRTAQVRLVRSYNAASGRECRELRVDAGMAERARLVCAAPEGGWVEARPLLRGGGSARP</sequence>
<name>A0ABS6H1R6_9PROT</name>
<proteinExistence type="predicted"/>
<dbReference type="EMBL" id="JAERQM010000001">
    <property type="protein sequence ID" value="MBU8542596.1"/>
    <property type="molecule type" value="Genomic_DNA"/>
</dbReference>
<dbReference type="Proteomes" id="UP000689967">
    <property type="component" value="Unassembled WGS sequence"/>
</dbReference>
<comment type="caution">
    <text evidence="1">The sequence shown here is derived from an EMBL/GenBank/DDBJ whole genome shotgun (WGS) entry which is preliminary data.</text>
</comment>
<evidence type="ECO:0000313" key="2">
    <source>
        <dbReference type="Proteomes" id="UP000689967"/>
    </source>
</evidence>
<organism evidence="1 2">
    <name type="scientific">Falsiroseomonas oleicola</name>
    <dbReference type="NCBI Taxonomy" id="2801474"/>
    <lineage>
        <taxon>Bacteria</taxon>
        <taxon>Pseudomonadati</taxon>
        <taxon>Pseudomonadota</taxon>
        <taxon>Alphaproteobacteria</taxon>
        <taxon>Acetobacterales</taxon>
        <taxon>Roseomonadaceae</taxon>
        <taxon>Falsiroseomonas</taxon>
    </lineage>
</organism>
<evidence type="ECO:0008006" key="3">
    <source>
        <dbReference type="Google" id="ProtNLM"/>
    </source>
</evidence>
<gene>
    <name evidence="1" type="ORF">JJQ90_02710</name>
</gene>